<gene>
    <name evidence="9" type="primary">MDM12</name>
    <name evidence="12" type="ORF">MAM_08176</name>
</gene>
<feature type="domain" description="SMP-LTD" evidence="11">
    <location>
        <begin position="1"/>
        <end position="429"/>
    </location>
</feature>
<evidence type="ECO:0000313" key="13">
    <source>
        <dbReference type="Proteomes" id="UP000030816"/>
    </source>
</evidence>
<dbReference type="InterPro" id="IPR027532">
    <property type="entry name" value="Mdm12"/>
</dbReference>
<dbReference type="GO" id="GO:0045040">
    <property type="term" value="P:protein insertion into mitochondrial outer membrane"/>
    <property type="evidence" value="ECO:0007669"/>
    <property type="project" value="UniProtKB-UniRule"/>
</dbReference>
<dbReference type="STRING" id="1081103.A0A0B2WLU1"/>
<keyword evidence="5" id="KW-0445">Lipid transport</keyword>
<protein>
    <recommendedName>
        <fullName evidence="9">Mitochondrial distribution and morphology protein 12</fullName>
    </recommendedName>
    <alternativeName>
        <fullName evidence="9">Mitochondrial inheritance component MDM12</fullName>
    </alternativeName>
</protein>
<comment type="subcellular location">
    <subcellularLocation>
        <location evidence="1">Membrane</location>
    </subcellularLocation>
    <subcellularLocation>
        <location evidence="9">Mitochondrion outer membrane</location>
        <topology evidence="9">Peripheral membrane protein</topology>
        <orientation evidence="9">Cytoplasmic side</orientation>
    </subcellularLocation>
    <subcellularLocation>
        <location evidence="9">Endoplasmic reticulum membrane</location>
        <topology evidence="9">Peripheral membrane protein</topology>
        <orientation evidence="9">Cytoplasmic side</orientation>
    </subcellularLocation>
    <text evidence="9">The ERMES/MDM complex localizes to a few discrete foci (around 10 per single cell), that represent mitochondria-endoplasmic reticulum junctions. These foci are often found next to mtDNA nucleoids.</text>
</comment>
<evidence type="ECO:0000256" key="1">
    <source>
        <dbReference type="ARBA" id="ARBA00004370"/>
    </source>
</evidence>
<feature type="compositionally biased region" description="Polar residues" evidence="10">
    <location>
        <begin position="221"/>
        <end position="231"/>
    </location>
</feature>
<organism evidence="12 13">
    <name type="scientific">Metarhizium album (strain ARSEF 1941)</name>
    <dbReference type="NCBI Taxonomy" id="1081103"/>
    <lineage>
        <taxon>Eukaryota</taxon>
        <taxon>Fungi</taxon>
        <taxon>Dikarya</taxon>
        <taxon>Ascomycota</taxon>
        <taxon>Pezizomycotina</taxon>
        <taxon>Sordariomycetes</taxon>
        <taxon>Hypocreomycetidae</taxon>
        <taxon>Hypocreales</taxon>
        <taxon>Clavicipitaceae</taxon>
        <taxon>Metarhizium</taxon>
    </lineage>
</organism>
<sequence length="429" mass="45612">MSIDLSWETLTSGPDGDALAERIRGFIHDKFQTVPLPRFIKSVTVHGFDFGTVPPELELKDITDPLPDFYDQELGDDESDDDFGSDDEAAAHLAAARARHALAGTKKRRPGGIRTATAPRSDLLAGHDLGSPFLGASTPGILGGPGLSYFQGHLGTGTHTPLAAVAGAHLGNSWMAPGAVDASDFAYAAGRHRNPSQSSISVDNLSVNLEGTSPPLREKSSVSTLAPTSVGMSRPPTRDTHLADSAVEQGGDGAHAGLDAGALDDELAAHRREPRVEDVQAVFRICYAGDVRLNLTAEILLDYPMPSFVGIPLKLNITGLSFDGVGVLAKIRKRVHFCFLSPEDALAAVGSVDGAEDCGSGGGGKQSTSKNTRLGGLLQEMKVESEIGEREGGKQSLKNVGKVERFVLEQVRRIFDEEFVYPSFWTFLV</sequence>
<evidence type="ECO:0000313" key="12">
    <source>
        <dbReference type="EMBL" id="KHN93985.1"/>
    </source>
</evidence>
<evidence type="ECO:0000259" key="11">
    <source>
        <dbReference type="PROSITE" id="PS51847"/>
    </source>
</evidence>
<comment type="similarity">
    <text evidence="9">Belongs to the MDM12 family.</text>
</comment>
<keyword evidence="4 9" id="KW-0256">Endoplasmic reticulum</keyword>
<evidence type="ECO:0000256" key="2">
    <source>
        <dbReference type="ARBA" id="ARBA00022448"/>
    </source>
</evidence>
<evidence type="ECO:0000256" key="7">
    <source>
        <dbReference type="ARBA" id="ARBA00023128"/>
    </source>
</evidence>
<dbReference type="PANTHER" id="PTHR28204:SF1">
    <property type="entry name" value="MITOCHONDRIAL DISTRIBUTION AND MORPHOLOGY PROTEIN 12"/>
    <property type="match status" value="1"/>
</dbReference>
<dbReference type="OrthoDB" id="3356905at2759"/>
<keyword evidence="6" id="KW-0446">Lipid-binding</keyword>
<reference evidence="12 13" key="1">
    <citation type="journal article" date="2014" name="Proc. Natl. Acad. Sci. U.S.A.">
        <title>Trajectory and genomic determinants of fungal-pathogen speciation and host adaptation.</title>
        <authorList>
            <person name="Hu X."/>
            <person name="Xiao G."/>
            <person name="Zheng P."/>
            <person name="Shang Y."/>
            <person name="Su Y."/>
            <person name="Zhang X."/>
            <person name="Liu X."/>
            <person name="Zhan S."/>
            <person name="St Leger R.J."/>
            <person name="Wang C."/>
        </authorList>
    </citation>
    <scope>NUCLEOTIDE SEQUENCE [LARGE SCALE GENOMIC DNA]</scope>
    <source>
        <strain evidence="12 13">ARSEF 1941</strain>
    </source>
</reference>
<dbReference type="GO" id="GO:1990456">
    <property type="term" value="P:mitochondrion-endoplasmic reticulum membrane tethering"/>
    <property type="evidence" value="ECO:0007669"/>
    <property type="project" value="TreeGrafter"/>
</dbReference>
<name>A0A0B2WLU1_METAS</name>
<dbReference type="AlphaFoldDB" id="A0A0B2WLU1"/>
<dbReference type="PROSITE" id="PS51847">
    <property type="entry name" value="SMP"/>
    <property type="match status" value="1"/>
</dbReference>
<evidence type="ECO:0000256" key="8">
    <source>
        <dbReference type="ARBA" id="ARBA00023136"/>
    </source>
</evidence>
<dbReference type="HOGENOM" id="CLU_026794_0_0_1"/>
<dbReference type="Pfam" id="PF26544">
    <property type="entry name" value="Mdm12"/>
    <property type="match status" value="2"/>
</dbReference>
<evidence type="ECO:0000256" key="10">
    <source>
        <dbReference type="SAM" id="MobiDB-lite"/>
    </source>
</evidence>
<evidence type="ECO:0000256" key="3">
    <source>
        <dbReference type="ARBA" id="ARBA00022787"/>
    </source>
</evidence>
<keyword evidence="3 9" id="KW-1000">Mitochondrion outer membrane</keyword>
<dbReference type="HAMAP" id="MF_03104">
    <property type="entry name" value="Mdm12"/>
    <property type="match status" value="1"/>
</dbReference>
<accession>A0A0B2WLU1</accession>
<dbReference type="GO" id="GO:0015914">
    <property type="term" value="P:phospholipid transport"/>
    <property type="evidence" value="ECO:0007669"/>
    <property type="project" value="TreeGrafter"/>
</dbReference>
<evidence type="ECO:0000256" key="9">
    <source>
        <dbReference type="HAMAP-Rule" id="MF_03104"/>
    </source>
</evidence>
<dbReference type="GO" id="GO:0032865">
    <property type="term" value="C:ERMES complex"/>
    <property type="evidence" value="ECO:0007669"/>
    <property type="project" value="UniProtKB-UniRule"/>
</dbReference>
<comment type="function">
    <text evidence="9">Component of the ERMES/MDM complex, which serves as a molecular tether to connect the endoplasmic reticulum (ER) and mitochondria. Components of this complex are involved in the control of mitochondrial shape and protein biogenesis, and function in nonvesicular lipid trafficking between the ER and mitochondria. MDM12 is required for the interaction of the ER-resident membrane protein MMM1 and the outer mitochondrial membrane-resident beta-barrel protein MDM10. The MDM12-MMM1 subcomplex functions in the major beta-barrel assembly pathway that is responsible for biogenesis of all mitochondrial outer membrane beta-barrel proteins, and acts in a late step after the SAM complex. The MDM10-MDM12-MMM1 subcomplex further acts in the TOM40-specific pathway after the action of the MDM12-MMM1 complex. Essential for establishing and maintaining the structure of mitochondria and maintenance of mtDNA nucleoids.</text>
</comment>
<comment type="caution">
    <text evidence="12">The sequence shown here is derived from an EMBL/GenBank/DDBJ whole genome shotgun (WGS) entry which is preliminary data.</text>
</comment>
<keyword evidence="13" id="KW-1185">Reference proteome</keyword>
<dbReference type="EMBL" id="AZHE01000045">
    <property type="protein sequence ID" value="KHN93985.1"/>
    <property type="molecule type" value="Genomic_DNA"/>
</dbReference>
<evidence type="ECO:0000256" key="4">
    <source>
        <dbReference type="ARBA" id="ARBA00022824"/>
    </source>
</evidence>
<evidence type="ECO:0000256" key="5">
    <source>
        <dbReference type="ARBA" id="ARBA00023055"/>
    </source>
</evidence>
<dbReference type="GO" id="GO:0008289">
    <property type="term" value="F:lipid binding"/>
    <property type="evidence" value="ECO:0007669"/>
    <property type="project" value="UniProtKB-KW"/>
</dbReference>
<dbReference type="GO" id="GO:0005789">
    <property type="term" value="C:endoplasmic reticulum membrane"/>
    <property type="evidence" value="ECO:0007669"/>
    <property type="project" value="UniProtKB-SubCell"/>
</dbReference>
<comment type="subunit">
    <text evidence="9">Component of the ER-mitochondria encounter structure (ERMES) or MDM complex, composed of MMM1, MDM10, MDM12 and MDM34. A MMM1 homodimer associates with one molecule of MDM12 on each side in a pairwise head-to-tail manner, and the SMP-LTD domains of MMM1 and MDM12 generate a continuous hydrophobic tunnel for phospholipid trafficking.</text>
</comment>
<dbReference type="CDD" id="cd21672">
    <property type="entry name" value="SMP_Mdm12"/>
    <property type="match status" value="1"/>
</dbReference>
<dbReference type="Proteomes" id="UP000030816">
    <property type="component" value="Unassembled WGS sequence"/>
</dbReference>
<feature type="region of interest" description="Disordered" evidence="10">
    <location>
        <begin position="209"/>
        <end position="239"/>
    </location>
</feature>
<feature type="region of interest" description="Disordered" evidence="10">
    <location>
        <begin position="100"/>
        <end position="119"/>
    </location>
</feature>
<dbReference type="PANTHER" id="PTHR28204">
    <property type="entry name" value="MITOCHONDRIAL DISTRIBUTION AND MORPHOLOGY PROTEIN 12"/>
    <property type="match status" value="1"/>
</dbReference>
<keyword evidence="2" id="KW-0813">Transport</keyword>
<keyword evidence="7 9" id="KW-0496">Mitochondrion</keyword>
<feature type="compositionally biased region" description="Basic residues" evidence="10">
    <location>
        <begin position="100"/>
        <end position="111"/>
    </location>
</feature>
<dbReference type="InterPro" id="IPR031468">
    <property type="entry name" value="SMP_LBD"/>
</dbReference>
<keyword evidence="8 9" id="KW-0472">Membrane</keyword>
<evidence type="ECO:0000256" key="6">
    <source>
        <dbReference type="ARBA" id="ARBA00023121"/>
    </source>
</evidence>
<proteinExistence type="inferred from homology"/>